<reference evidence="2" key="1">
    <citation type="journal article" date="2019" name="bioRxiv">
        <title>The Genome of the Zebra Mussel, Dreissena polymorpha: A Resource for Invasive Species Research.</title>
        <authorList>
            <person name="McCartney M.A."/>
            <person name="Auch B."/>
            <person name="Kono T."/>
            <person name="Mallez S."/>
            <person name="Zhang Y."/>
            <person name="Obille A."/>
            <person name="Becker A."/>
            <person name="Abrahante J.E."/>
            <person name="Garbe J."/>
            <person name="Badalamenti J.P."/>
            <person name="Herman A."/>
            <person name="Mangelson H."/>
            <person name="Liachko I."/>
            <person name="Sullivan S."/>
            <person name="Sone E.D."/>
            <person name="Koren S."/>
            <person name="Silverstein K.A.T."/>
            <person name="Beckman K.B."/>
            <person name="Gohl D.M."/>
        </authorList>
    </citation>
    <scope>NUCLEOTIDE SEQUENCE</scope>
    <source>
        <strain evidence="2">Duluth1</strain>
        <tissue evidence="2">Whole animal</tissue>
    </source>
</reference>
<keyword evidence="3" id="KW-1185">Reference proteome</keyword>
<dbReference type="EMBL" id="JAIWYP010000009">
    <property type="protein sequence ID" value="KAH3769384.1"/>
    <property type="molecule type" value="Genomic_DNA"/>
</dbReference>
<evidence type="ECO:0000313" key="3">
    <source>
        <dbReference type="Proteomes" id="UP000828390"/>
    </source>
</evidence>
<accession>A0A9D4IDD7</accession>
<sequence>MGVLNRANEKNAHFGRGVWGLDWKASLEMRFHLRAMQASSSRDTASRRILNTTNIDSSYQLTCTACMLRNKDKPVQCQLLLTTKHKLYVSGRGTIDTNCTGNCTTARPVLAFNEKVRKKKPCHTDHVDGALSEDELNTTTLFTVNENARFARDGSLQYTDFRALPLTPTTLRKNSKASSPDDDTLLLMTASRRHQLHVPPLDRSNLRGSHESVSFAPYTARMRSTDTVVTTERLLPPLKEEKGSRLQTVKDTEL</sequence>
<evidence type="ECO:0000313" key="2">
    <source>
        <dbReference type="EMBL" id="KAH3769384.1"/>
    </source>
</evidence>
<organism evidence="2 3">
    <name type="scientific">Dreissena polymorpha</name>
    <name type="common">Zebra mussel</name>
    <name type="synonym">Mytilus polymorpha</name>
    <dbReference type="NCBI Taxonomy" id="45954"/>
    <lineage>
        <taxon>Eukaryota</taxon>
        <taxon>Metazoa</taxon>
        <taxon>Spiralia</taxon>
        <taxon>Lophotrochozoa</taxon>
        <taxon>Mollusca</taxon>
        <taxon>Bivalvia</taxon>
        <taxon>Autobranchia</taxon>
        <taxon>Heteroconchia</taxon>
        <taxon>Euheterodonta</taxon>
        <taxon>Imparidentia</taxon>
        <taxon>Neoheterodontei</taxon>
        <taxon>Myida</taxon>
        <taxon>Dreissenoidea</taxon>
        <taxon>Dreissenidae</taxon>
        <taxon>Dreissena</taxon>
    </lineage>
</organism>
<feature type="compositionally biased region" description="Basic and acidic residues" evidence="1">
    <location>
        <begin position="238"/>
        <end position="254"/>
    </location>
</feature>
<protein>
    <submittedName>
        <fullName evidence="2">Uncharacterized protein</fullName>
    </submittedName>
</protein>
<gene>
    <name evidence="2" type="ORF">DPMN_170651</name>
</gene>
<dbReference type="Proteomes" id="UP000828390">
    <property type="component" value="Unassembled WGS sequence"/>
</dbReference>
<comment type="caution">
    <text evidence="2">The sequence shown here is derived from an EMBL/GenBank/DDBJ whole genome shotgun (WGS) entry which is preliminary data.</text>
</comment>
<reference evidence="2" key="2">
    <citation type="submission" date="2020-11" db="EMBL/GenBank/DDBJ databases">
        <authorList>
            <person name="McCartney M.A."/>
            <person name="Auch B."/>
            <person name="Kono T."/>
            <person name="Mallez S."/>
            <person name="Becker A."/>
            <person name="Gohl D.M."/>
            <person name="Silverstein K.A.T."/>
            <person name="Koren S."/>
            <person name="Bechman K.B."/>
            <person name="Herman A."/>
            <person name="Abrahante J.E."/>
            <person name="Garbe J."/>
        </authorList>
    </citation>
    <scope>NUCLEOTIDE SEQUENCE</scope>
    <source>
        <strain evidence="2">Duluth1</strain>
        <tissue evidence="2">Whole animal</tissue>
    </source>
</reference>
<name>A0A9D4IDD7_DREPO</name>
<proteinExistence type="predicted"/>
<evidence type="ECO:0000256" key="1">
    <source>
        <dbReference type="SAM" id="MobiDB-lite"/>
    </source>
</evidence>
<dbReference type="AlphaFoldDB" id="A0A9D4IDD7"/>
<feature type="region of interest" description="Disordered" evidence="1">
    <location>
        <begin position="226"/>
        <end position="254"/>
    </location>
</feature>